<dbReference type="STRING" id="879819.A0A0J0XER1"/>
<dbReference type="GO" id="GO:0033551">
    <property type="term" value="C:monopolin complex"/>
    <property type="evidence" value="ECO:0007669"/>
    <property type="project" value="InterPro"/>
</dbReference>
<feature type="coiled-coil region" evidence="1">
    <location>
        <begin position="151"/>
        <end position="185"/>
    </location>
</feature>
<reference evidence="4 5" key="1">
    <citation type="submission" date="2015-03" db="EMBL/GenBank/DDBJ databases">
        <title>Genomics and transcriptomics of the oil-accumulating basidiomycete yeast T. oleaginosus allow insights into substrate utilization and the diverse evolutionary trajectories of mating systems in fungi.</title>
        <authorList>
            <consortium name="DOE Joint Genome Institute"/>
            <person name="Kourist R."/>
            <person name="Kracht O."/>
            <person name="Bracharz F."/>
            <person name="Lipzen A."/>
            <person name="Nolan M."/>
            <person name="Ohm R."/>
            <person name="Grigoriev I."/>
            <person name="Sun S."/>
            <person name="Heitman J."/>
            <person name="Bruck T."/>
            <person name="Nowrousian M."/>
        </authorList>
    </citation>
    <scope>NUCLEOTIDE SEQUENCE [LARGE SCALE GENOMIC DNA]</scope>
    <source>
        <strain evidence="4 5">IBC0246</strain>
    </source>
</reference>
<accession>A0A0J0XER1</accession>
<dbReference type="CDD" id="cd23787">
    <property type="entry name" value="RWD_CSM1"/>
    <property type="match status" value="1"/>
</dbReference>
<dbReference type="AlphaFoldDB" id="A0A0J0XER1"/>
<dbReference type="GO" id="GO:0072686">
    <property type="term" value="C:mitotic spindle"/>
    <property type="evidence" value="ECO:0007669"/>
    <property type="project" value="TreeGrafter"/>
</dbReference>
<evidence type="ECO:0000256" key="2">
    <source>
        <dbReference type="SAM" id="MobiDB-lite"/>
    </source>
</evidence>
<dbReference type="PANTHER" id="PTHR28006:SF1">
    <property type="entry name" value="MONOPOLIN COMPLEX SUBUNIT CSM1"/>
    <property type="match status" value="1"/>
</dbReference>
<evidence type="ECO:0000259" key="3">
    <source>
        <dbReference type="Pfam" id="PF12539"/>
    </source>
</evidence>
<gene>
    <name evidence="4" type="ORF">CC85DRAFT_330629</name>
</gene>
<sequence>MPPKAPSSKRGKENAPPKVIATKISSGLEDDFDNMIEDEPVKAVKRGGRPPKSTKKERALSEMVADGAMDVEEQVQSRTSPNVIQALSKSTRNGDDLQRLQAKCEQLEKERDTFAKQFDELSSLRVSGAEALLVKFKESAEARAKAQTAVIQSQEALYEKQTAKVKSLEEALAASQEALARAEAAAAPPTFDAKLERMDQRALRDEVHKLRDVVKTKDGEIAALQREYQEEVAHSRKLQESAAHMRRSAEPPAKPIVNEVHSLSVRLYEELTGLDILDAQVRHDPKTGDERIYKCIQTTGGRNYTFRLCLRNEFDKGRKQWEKIVQIAPQDMDKETDRKLLKRLGPFREAFDIPREQLLAAYAQLTARMDPEGQFEEPE</sequence>
<proteinExistence type="predicted"/>
<dbReference type="InterPro" id="IPR038608">
    <property type="entry name" value="Csm1/Pcs1_C_sf"/>
</dbReference>
<feature type="coiled-coil region" evidence="1">
    <location>
        <begin position="90"/>
        <end position="124"/>
    </location>
</feature>
<evidence type="ECO:0000313" key="5">
    <source>
        <dbReference type="Proteomes" id="UP000053611"/>
    </source>
</evidence>
<dbReference type="InterPro" id="IPR020981">
    <property type="entry name" value="Csm1/Pcs1_C"/>
</dbReference>
<dbReference type="OrthoDB" id="3216420at2759"/>
<dbReference type="PANTHER" id="PTHR28006">
    <property type="entry name" value="MONOPOLIN COMPLEX SUBUNIT CSM1"/>
    <property type="match status" value="1"/>
</dbReference>
<dbReference type="GO" id="GO:1990644">
    <property type="term" value="F:microtubule site clamp"/>
    <property type="evidence" value="ECO:0007669"/>
    <property type="project" value="TreeGrafter"/>
</dbReference>
<dbReference type="GeneID" id="28987560"/>
<protein>
    <recommendedName>
        <fullName evidence="3">Monopolin complex subunit Csm1/Pcs1 C-terminal domain-containing protein</fullName>
    </recommendedName>
</protein>
<dbReference type="GO" id="GO:0005730">
    <property type="term" value="C:nucleolus"/>
    <property type="evidence" value="ECO:0007669"/>
    <property type="project" value="TreeGrafter"/>
</dbReference>
<keyword evidence="5" id="KW-1185">Reference proteome</keyword>
<dbReference type="Pfam" id="PF12539">
    <property type="entry name" value="Csm1"/>
    <property type="match status" value="1"/>
</dbReference>
<feature type="compositionally biased region" description="Basic residues" evidence="2">
    <location>
        <begin position="43"/>
        <end position="53"/>
    </location>
</feature>
<name>A0A0J0XER1_9TREE</name>
<evidence type="ECO:0000313" key="4">
    <source>
        <dbReference type="EMBL" id="KLT39551.1"/>
    </source>
</evidence>
<dbReference type="GO" id="GO:0045144">
    <property type="term" value="P:meiotic sister chromatid segregation"/>
    <property type="evidence" value="ECO:0007669"/>
    <property type="project" value="TreeGrafter"/>
</dbReference>
<dbReference type="GO" id="GO:0034506">
    <property type="term" value="C:chromosome, centromeric core domain"/>
    <property type="evidence" value="ECO:0007669"/>
    <property type="project" value="TreeGrafter"/>
</dbReference>
<keyword evidence="1" id="KW-0175">Coiled coil</keyword>
<dbReference type="GO" id="GO:0051315">
    <property type="term" value="P:attachment of mitotic spindle microtubules to kinetochore"/>
    <property type="evidence" value="ECO:0007669"/>
    <property type="project" value="TreeGrafter"/>
</dbReference>
<feature type="domain" description="Monopolin complex subunit Csm1/Pcs1 C-terminal" evidence="3">
    <location>
        <begin position="266"/>
        <end position="344"/>
    </location>
</feature>
<dbReference type="Proteomes" id="UP000053611">
    <property type="component" value="Unassembled WGS sequence"/>
</dbReference>
<organism evidence="4 5">
    <name type="scientific">Cutaneotrichosporon oleaginosum</name>
    <dbReference type="NCBI Taxonomy" id="879819"/>
    <lineage>
        <taxon>Eukaryota</taxon>
        <taxon>Fungi</taxon>
        <taxon>Dikarya</taxon>
        <taxon>Basidiomycota</taxon>
        <taxon>Agaricomycotina</taxon>
        <taxon>Tremellomycetes</taxon>
        <taxon>Trichosporonales</taxon>
        <taxon>Trichosporonaceae</taxon>
        <taxon>Cutaneotrichosporon</taxon>
    </lineage>
</organism>
<feature type="region of interest" description="Disordered" evidence="2">
    <location>
        <begin position="40"/>
        <end position="60"/>
    </location>
</feature>
<dbReference type="InterPro" id="IPR040349">
    <property type="entry name" value="Csm1/Pcs1"/>
</dbReference>
<dbReference type="EMBL" id="KQ087255">
    <property type="protein sequence ID" value="KLT39551.1"/>
    <property type="molecule type" value="Genomic_DNA"/>
</dbReference>
<evidence type="ECO:0000256" key="1">
    <source>
        <dbReference type="SAM" id="Coils"/>
    </source>
</evidence>
<dbReference type="RefSeq" id="XP_018276042.1">
    <property type="nucleotide sequence ID" value="XM_018426957.1"/>
</dbReference>
<dbReference type="Gene3D" id="3.90.1150.80">
    <property type="match status" value="1"/>
</dbReference>